<gene>
    <name evidence="1" type="ORF">GCM10012278_17710</name>
</gene>
<dbReference type="Proteomes" id="UP000660745">
    <property type="component" value="Unassembled WGS sequence"/>
</dbReference>
<protein>
    <submittedName>
        <fullName evidence="1">Uncharacterized protein</fullName>
    </submittedName>
</protein>
<reference evidence="1" key="2">
    <citation type="submission" date="2020-09" db="EMBL/GenBank/DDBJ databases">
        <authorList>
            <person name="Sun Q."/>
            <person name="Zhou Y."/>
        </authorList>
    </citation>
    <scope>NUCLEOTIDE SEQUENCE</scope>
    <source>
        <strain evidence="1">CGMCC 4.7430</strain>
    </source>
</reference>
<dbReference type="EMBL" id="BMNK01000002">
    <property type="protein sequence ID" value="GGP04032.1"/>
    <property type="molecule type" value="Genomic_DNA"/>
</dbReference>
<accession>A0A918E4R9</accession>
<dbReference type="AlphaFoldDB" id="A0A918E4R9"/>
<comment type="caution">
    <text evidence="1">The sequence shown here is derived from an EMBL/GenBank/DDBJ whole genome shotgun (WGS) entry which is preliminary data.</text>
</comment>
<sequence length="133" mass="14006">MIGAVVAGVALGAGAAAATRALAGRPPRPRPSGWYAVTVTTAPAALTGAERPDLLAWLAEHHEVRITPAPGGRGSQIAVRTDDGEIRERVRALKQLLETGEVLRVDGQPEGHRTPLGQVGLPTMRQLMRRGAR</sequence>
<evidence type="ECO:0000313" key="1">
    <source>
        <dbReference type="EMBL" id="GGP04032.1"/>
    </source>
</evidence>
<name>A0A918E4R9_9ACTN</name>
<keyword evidence="2" id="KW-1185">Reference proteome</keyword>
<proteinExistence type="predicted"/>
<evidence type="ECO:0000313" key="2">
    <source>
        <dbReference type="Proteomes" id="UP000660745"/>
    </source>
</evidence>
<reference evidence="1" key="1">
    <citation type="journal article" date="2014" name="Int. J. Syst. Evol. Microbiol.">
        <title>Complete genome sequence of Corynebacterium casei LMG S-19264T (=DSM 44701T), isolated from a smear-ripened cheese.</title>
        <authorList>
            <consortium name="US DOE Joint Genome Institute (JGI-PGF)"/>
            <person name="Walter F."/>
            <person name="Albersmeier A."/>
            <person name="Kalinowski J."/>
            <person name="Ruckert C."/>
        </authorList>
    </citation>
    <scope>NUCLEOTIDE SEQUENCE</scope>
    <source>
        <strain evidence="1">CGMCC 4.7430</strain>
    </source>
</reference>
<organism evidence="1 2">
    <name type="scientific">Nonomuraea glycinis</name>
    <dbReference type="NCBI Taxonomy" id="2047744"/>
    <lineage>
        <taxon>Bacteria</taxon>
        <taxon>Bacillati</taxon>
        <taxon>Actinomycetota</taxon>
        <taxon>Actinomycetes</taxon>
        <taxon>Streptosporangiales</taxon>
        <taxon>Streptosporangiaceae</taxon>
        <taxon>Nonomuraea</taxon>
    </lineage>
</organism>